<evidence type="ECO:0000256" key="3">
    <source>
        <dbReference type="ARBA" id="ARBA00022679"/>
    </source>
</evidence>
<feature type="compositionally biased region" description="Polar residues" evidence="9">
    <location>
        <begin position="156"/>
        <end position="169"/>
    </location>
</feature>
<dbReference type="EMBL" id="CDMZ01000061">
    <property type="protein sequence ID" value="CEM05692.1"/>
    <property type="molecule type" value="Genomic_DNA"/>
</dbReference>
<evidence type="ECO:0000256" key="5">
    <source>
        <dbReference type="ARBA" id="ARBA00022777"/>
    </source>
</evidence>
<organism evidence="12">
    <name type="scientific">Chromera velia CCMP2878</name>
    <dbReference type="NCBI Taxonomy" id="1169474"/>
    <lineage>
        <taxon>Eukaryota</taxon>
        <taxon>Sar</taxon>
        <taxon>Alveolata</taxon>
        <taxon>Colpodellida</taxon>
        <taxon>Chromeraceae</taxon>
        <taxon>Chromera</taxon>
    </lineage>
</organism>
<feature type="compositionally biased region" description="Low complexity" evidence="9">
    <location>
        <begin position="477"/>
        <end position="496"/>
    </location>
</feature>
<feature type="compositionally biased region" description="Basic and acidic residues" evidence="9">
    <location>
        <begin position="772"/>
        <end position="788"/>
    </location>
</feature>
<comment type="catalytic activity">
    <reaction evidence="7">
        <text>L-threonyl-[protein] + ATP = O-phospho-L-threonyl-[protein] + ADP + H(+)</text>
        <dbReference type="Rhea" id="RHEA:46608"/>
        <dbReference type="Rhea" id="RHEA-COMP:11060"/>
        <dbReference type="Rhea" id="RHEA-COMP:11605"/>
        <dbReference type="ChEBI" id="CHEBI:15378"/>
        <dbReference type="ChEBI" id="CHEBI:30013"/>
        <dbReference type="ChEBI" id="CHEBI:30616"/>
        <dbReference type="ChEBI" id="CHEBI:61977"/>
        <dbReference type="ChEBI" id="CHEBI:456216"/>
        <dbReference type="EC" id="2.7.11.1"/>
    </reaction>
</comment>
<feature type="compositionally biased region" description="Basic and acidic residues" evidence="9">
    <location>
        <begin position="136"/>
        <end position="146"/>
    </location>
</feature>
<evidence type="ECO:0000256" key="6">
    <source>
        <dbReference type="ARBA" id="ARBA00022840"/>
    </source>
</evidence>
<feature type="compositionally biased region" description="Pro residues" evidence="9">
    <location>
        <begin position="497"/>
        <end position="519"/>
    </location>
</feature>
<gene>
    <name evidence="12" type="ORF">Cvel_14696</name>
</gene>
<evidence type="ECO:0000313" key="12">
    <source>
        <dbReference type="EMBL" id="CEM05692.1"/>
    </source>
</evidence>
<feature type="compositionally biased region" description="Basic and acidic residues" evidence="9">
    <location>
        <begin position="173"/>
        <end position="206"/>
    </location>
</feature>
<evidence type="ECO:0000259" key="11">
    <source>
        <dbReference type="PROSITE" id="PS50011"/>
    </source>
</evidence>
<keyword evidence="6" id="KW-0067">ATP-binding</keyword>
<feature type="region of interest" description="Disordered" evidence="9">
    <location>
        <begin position="917"/>
        <end position="944"/>
    </location>
</feature>
<dbReference type="Gene3D" id="1.10.510.10">
    <property type="entry name" value="Transferase(Phosphotransferase) domain 1"/>
    <property type="match status" value="1"/>
</dbReference>
<dbReference type="SUPFAM" id="SSF56112">
    <property type="entry name" value="Protein kinase-like (PK-like)"/>
    <property type="match status" value="1"/>
</dbReference>
<keyword evidence="3" id="KW-0808">Transferase</keyword>
<feature type="region of interest" description="Disordered" evidence="9">
    <location>
        <begin position="843"/>
        <end position="885"/>
    </location>
</feature>
<evidence type="ECO:0000256" key="4">
    <source>
        <dbReference type="ARBA" id="ARBA00022741"/>
    </source>
</evidence>
<dbReference type="PANTHER" id="PTHR44899:SF3">
    <property type="entry name" value="SERINE_THREONINE-PROTEIN KINASE NEK1"/>
    <property type="match status" value="1"/>
</dbReference>
<feature type="compositionally biased region" description="Low complexity" evidence="9">
    <location>
        <begin position="402"/>
        <end position="453"/>
    </location>
</feature>
<feature type="region of interest" description="Disordered" evidence="9">
    <location>
        <begin position="133"/>
        <end position="237"/>
    </location>
</feature>
<feature type="region of interest" description="Disordered" evidence="9">
    <location>
        <begin position="755"/>
        <end position="809"/>
    </location>
</feature>
<feature type="signal peptide" evidence="10">
    <location>
        <begin position="1"/>
        <end position="22"/>
    </location>
</feature>
<comment type="catalytic activity">
    <reaction evidence="8">
        <text>L-seryl-[protein] + ATP = O-phospho-L-seryl-[protein] + ADP + H(+)</text>
        <dbReference type="Rhea" id="RHEA:17989"/>
        <dbReference type="Rhea" id="RHEA-COMP:9863"/>
        <dbReference type="Rhea" id="RHEA-COMP:11604"/>
        <dbReference type="ChEBI" id="CHEBI:15378"/>
        <dbReference type="ChEBI" id="CHEBI:29999"/>
        <dbReference type="ChEBI" id="CHEBI:30616"/>
        <dbReference type="ChEBI" id="CHEBI:83421"/>
        <dbReference type="ChEBI" id="CHEBI:456216"/>
        <dbReference type="EC" id="2.7.11.1"/>
    </reaction>
</comment>
<accession>A0A0G4F1S6</accession>
<feature type="non-terminal residue" evidence="12">
    <location>
        <position position="1"/>
    </location>
</feature>
<keyword evidence="2" id="KW-0723">Serine/threonine-protein kinase</keyword>
<evidence type="ECO:0000256" key="10">
    <source>
        <dbReference type="SAM" id="SignalP"/>
    </source>
</evidence>
<feature type="domain" description="Protein kinase" evidence="11">
    <location>
        <begin position="1"/>
        <end position="79"/>
    </location>
</feature>
<feature type="compositionally biased region" description="Basic residues" evidence="9">
    <location>
        <begin position="789"/>
        <end position="800"/>
    </location>
</feature>
<feature type="compositionally biased region" description="Low complexity" evidence="9">
    <location>
        <begin position="641"/>
        <end position="668"/>
    </location>
</feature>
<dbReference type="InterPro" id="IPR011009">
    <property type="entry name" value="Kinase-like_dom_sf"/>
</dbReference>
<feature type="region of interest" description="Disordered" evidence="9">
    <location>
        <begin position="250"/>
        <end position="598"/>
    </location>
</feature>
<sequence>VDIWALGCLLYLLSTLQLPFQAQSIKALEEAIVNRQPQPLPMTLSLEWRRLVSKLMSKKAMDRPTASEALRMFPEHVEKELAQTSTEGSAGDTDLCLSPSQGNAGGRSPRAVSPLRTRSDSAEAVGLWAYGSLSRQQREPRGEGQRETSLGRLASRSLSPCASPRQTGGSFLRNREMDTRILSSDVKEGGGGGEKEESHSSIEKFSRNAPKQTAERQSGESSPVPLPPQGVQFGRSAAPPLSVAVSLSLSNNTSNTSASSSGDPISSPSPSAPSPGGGGQRDGQARKAHFNSSSSPPCHPANAVALQGPEGLRETEGLKKENDNPVSFSFTCPPAAATGGNTGQNPHSGGEGRAHSPAPHTQEGGKGATQTGKGAKDVNPVVSPTSAKPLKESLERERDDCVSVSVSTASPSPSSVRSPDPTPSSPSLASPSGIHRLSSPSPGSLRSSPSGGRTSVPLPLSPAGSATSPPSLSVAGSPDVSPTRPSRSSPSSQTPDHPSPQPPFTCLPEPPPSACPPPNQSHTPIHPHPPAGSLPVAECVRPAPLATHPSTPPAAQSLWGGHSQALTRRLHTTDREPSGYPSSSSSACDALGGEGGKRHPAGHHLCLPVGRVVTEEGGRLLLTQSERVIGRSGSGGGDAGGLSSPSAAASMTPHHHPSSPSFSSGCSPSERGGQGFVSVCSPSAAVGAGVSVPVSAGKSLLRPSGSPRGPATSGAASSSSTCPGNTGGLSCSRGPVLGIRNPAFFAGKAGLSSSAVGSLEASAPPVQVQRGRGLERDMERGTERERGRRNSAQRQSKKKSAATGGSAANRAVSAPRFVFPPFPNPNVVGSSGAVAATAGVFPGSPPGSTDARDTPTSGLPSVAAKGPREVISGGGGGSEPGKRNVVGGVVPRVQLPLGQATHLSSGSGQRVPVPALPKGGGVTAGGVEGSTTKTAPLRSTTSPLATSPRLRQRLVDPLAYRPRRLMTVPSLDGSDGSKGTAPPSGAAASSGLCVDISGPAAVKRKAPAGAAVSPSRALQQKEVRGGPGMPLLADAAGTVPALAASAFPSAGPSCHTGALSDRGGTPVSMMISQAAAEAPQGARDIAAAGAGSGPAAGLYA</sequence>
<dbReference type="PROSITE" id="PS50011">
    <property type="entry name" value="PROTEIN_KINASE_DOM"/>
    <property type="match status" value="1"/>
</dbReference>
<keyword evidence="4" id="KW-0547">Nucleotide-binding</keyword>
<dbReference type="InterPro" id="IPR051131">
    <property type="entry name" value="NEK_Ser/Thr_kinase_NIMA"/>
</dbReference>
<evidence type="ECO:0000256" key="8">
    <source>
        <dbReference type="ARBA" id="ARBA00048679"/>
    </source>
</evidence>
<keyword evidence="10" id="KW-0732">Signal</keyword>
<dbReference type="GO" id="GO:0005524">
    <property type="term" value="F:ATP binding"/>
    <property type="evidence" value="ECO:0007669"/>
    <property type="project" value="UniProtKB-KW"/>
</dbReference>
<feature type="compositionally biased region" description="Low complexity" evidence="9">
    <location>
        <begin position="699"/>
        <end position="721"/>
    </location>
</feature>
<evidence type="ECO:0000256" key="9">
    <source>
        <dbReference type="SAM" id="MobiDB-lite"/>
    </source>
</evidence>
<dbReference type="GO" id="GO:0004674">
    <property type="term" value="F:protein serine/threonine kinase activity"/>
    <property type="evidence" value="ECO:0007669"/>
    <property type="project" value="UniProtKB-KW"/>
</dbReference>
<feature type="region of interest" description="Disordered" evidence="9">
    <location>
        <begin position="966"/>
        <end position="990"/>
    </location>
</feature>
<feature type="compositionally biased region" description="Low complexity" evidence="9">
    <location>
        <begin position="977"/>
        <end position="990"/>
    </location>
</feature>
<feature type="region of interest" description="Disordered" evidence="9">
    <location>
        <begin position="1007"/>
        <end position="1026"/>
    </location>
</feature>
<dbReference type="InterPro" id="IPR000719">
    <property type="entry name" value="Prot_kinase_dom"/>
</dbReference>
<dbReference type="VEuPathDB" id="CryptoDB:Cvel_14696"/>
<feature type="region of interest" description="Disordered" evidence="9">
    <location>
        <begin position="699"/>
        <end position="727"/>
    </location>
</feature>
<dbReference type="PANTHER" id="PTHR44899">
    <property type="entry name" value="CAMK FAMILY PROTEIN KINASE"/>
    <property type="match status" value="1"/>
</dbReference>
<protein>
    <recommendedName>
        <fullName evidence="1">non-specific serine/threonine protein kinase</fullName>
        <ecNumber evidence="1">2.7.11.1</ecNumber>
    </recommendedName>
</protein>
<evidence type="ECO:0000256" key="1">
    <source>
        <dbReference type="ARBA" id="ARBA00012513"/>
    </source>
</evidence>
<reference evidence="12" key="1">
    <citation type="submission" date="2014-11" db="EMBL/GenBank/DDBJ databases">
        <authorList>
            <person name="Otto D Thomas"/>
            <person name="Naeem Raeece"/>
        </authorList>
    </citation>
    <scope>NUCLEOTIDE SEQUENCE</scope>
</reference>
<feature type="region of interest" description="Disordered" evidence="9">
    <location>
        <begin position="626"/>
        <end position="668"/>
    </location>
</feature>
<proteinExistence type="predicted"/>
<feature type="region of interest" description="Disordered" evidence="9">
    <location>
        <begin position="80"/>
        <end position="118"/>
    </location>
</feature>
<feature type="compositionally biased region" description="Low complexity" evidence="9">
    <location>
        <begin position="250"/>
        <end position="269"/>
    </location>
</feature>
<dbReference type="AlphaFoldDB" id="A0A0G4F1S6"/>
<feature type="compositionally biased region" description="Basic and acidic residues" evidence="9">
    <location>
        <begin position="389"/>
        <end position="401"/>
    </location>
</feature>
<evidence type="ECO:0000256" key="7">
    <source>
        <dbReference type="ARBA" id="ARBA00047899"/>
    </source>
</evidence>
<feature type="chain" id="PRO_5005188483" description="non-specific serine/threonine protein kinase" evidence="10">
    <location>
        <begin position="23"/>
        <end position="1100"/>
    </location>
</feature>
<feature type="compositionally biased region" description="Gly residues" evidence="9">
    <location>
        <begin position="918"/>
        <end position="928"/>
    </location>
</feature>
<feature type="compositionally biased region" description="Basic and acidic residues" evidence="9">
    <location>
        <begin position="311"/>
        <end position="323"/>
    </location>
</feature>
<keyword evidence="5" id="KW-0418">Kinase</keyword>
<name>A0A0G4F1S6_9ALVE</name>
<feature type="compositionally biased region" description="Polar residues" evidence="9">
    <location>
        <begin position="933"/>
        <end position="944"/>
    </location>
</feature>
<evidence type="ECO:0000256" key="2">
    <source>
        <dbReference type="ARBA" id="ARBA00022527"/>
    </source>
</evidence>
<dbReference type="EC" id="2.7.11.1" evidence="1"/>